<evidence type="ECO:0000256" key="1">
    <source>
        <dbReference type="SAM" id="MobiDB-lite"/>
    </source>
</evidence>
<dbReference type="Proteomes" id="UP000594263">
    <property type="component" value="Unplaced"/>
</dbReference>
<dbReference type="Gene3D" id="3.60.40.10">
    <property type="entry name" value="PPM-type phosphatase domain"/>
    <property type="match status" value="1"/>
</dbReference>
<protein>
    <recommendedName>
        <fullName evidence="2">PPM-type phosphatase domain-containing protein</fullName>
    </recommendedName>
</protein>
<dbReference type="Gramene" id="Kaladp0515s0184.1.v1.1">
    <property type="protein sequence ID" value="Kaladp0515s0184.1.v1.1"/>
    <property type="gene ID" value="Kaladp0515s0184.v1.1"/>
</dbReference>
<name>A0A7N0VBH5_KALFE</name>
<feature type="domain" description="PPM-type phosphatase" evidence="2">
    <location>
        <begin position="54"/>
        <end position="365"/>
    </location>
</feature>
<dbReference type="AlphaFoldDB" id="A0A7N0VBH5"/>
<proteinExistence type="predicted"/>
<dbReference type="Gramene" id="Kaladp0515s0184.3.v1.1">
    <property type="protein sequence ID" value="Kaladp0515s0184.3.v1.1"/>
    <property type="gene ID" value="Kaladp0515s0184.v1.1"/>
</dbReference>
<evidence type="ECO:0000313" key="4">
    <source>
        <dbReference type="Proteomes" id="UP000594263"/>
    </source>
</evidence>
<dbReference type="PANTHER" id="PTHR47992">
    <property type="entry name" value="PROTEIN PHOSPHATASE"/>
    <property type="match status" value="1"/>
</dbReference>
<dbReference type="EnsemblPlants" id="Kaladp0515s0184.1.v1.1">
    <property type="protein sequence ID" value="Kaladp0515s0184.1.v1.1"/>
    <property type="gene ID" value="Kaladp0515s0184.v1.1"/>
</dbReference>
<dbReference type="Pfam" id="PF00481">
    <property type="entry name" value="PP2C"/>
    <property type="match status" value="1"/>
</dbReference>
<feature type="compositionally biased region" description="Acidic residues" evidence="1">
    <location>
        <begin position="130"/>
        <end position="139"/>
    </location>
</feature>
<dbReference type="InterPro" id="IPR001932">
    <property type="entry name" value="PPM-type_phosphatase-like_dom"/>
</dbReference>
<dbReference type="OMA" id="MSWRKRS"/>
<evidence type="ECO:0000313" key="3">
    <source>
        <dbReference type="EnsemblPlants" id="Kaladp0515s0184.1.v1.1"/>
    </source>
</evidence>
<dbReference type="CDD" id="cd00143">
    <property type="entry name" value="PP2Cc"/>
    <property type="match status" value="1"/>
</dbReference>
<dbReference type="InterPro" id="IPR036457">
    <property type="entry name" value="PPM-type-like_dom_sf"/>
</dbReference>
<organism evidence="3 4">
    <name type="scientific">Kalanchoe fedtschenkoi</name>
    <name type="common">Lavender scallops</name>
    <name type="synonym">South American air plant</name>
    <dbReference type="NCBI Taxonomy" id="63787"/>
    <lineage>
        <taxon>Eukaryota</taxon>
        <taxon>Viridiplantae</taxon>
        <taxon>Streptophyta</taxon>
        <taxon>Embryophyta</taxon>
        <taxon>Tracheophyta</taxon>
        <taxon>Spermatophyta</taxon>
        <taxon>Magnoliopsida</taxon>
        <taxon>eudicotyledons</taxon>
        <taxon>Gunneridae</taxon>
        <taxon>Pentapetalae</taxon>
        <taxon>Saxifragales</taxon>
        <taxon>Crassulaceae</taxon>
        <taxon>Kalanchoe</taxon>
    </lineage>
</organism>
<dbReference type="InterPro" id="IPR015655">
    <property type="entry name" value="PP2C"/>
</dbReference>
<dbReference type="EnsemblPlants" id="Kaladp0515s0184.4.v1.1">
    <property type="protein sequence ID" value="Kaladp0515s0184.4.v1.1"/>
    <property type="gene ID" value="Kaladp0515s0184.v1.1"/>
</dbReference>
<keyword evidence="4" id="KW-1185">Reference proteome</keyword>
<dbReference type="SMART" id="SM00332">
    <property type="entry name" value="PP2Cc"/>
    <property type="match status" value="1"/>
</dbReference>
<dbReference type="EnsemblPlants" id="Kaladp0515s0184.3.v1.1">
    <property type="protein sequence ID" value="Kaladp0515s0184.3.v1.1"/>
    <property type="gene ID" value="Kaladp0515s0184.v1.1"/>
</dbReference>
<dbReference type="GO" id="GO:0004722">
    <property type="term" value="F:protein serine/threonine phosphatase activity"/>
    <property type="evidence" value="ECO:0007669"/>
    <property type="project" value="InterPro"/>
</dbReference>
<reference evidence="3" key="1">
    <citation type="submission" date="2021-01" db="UniProtKB">
        <authorList>
            <consortium name="EnsemblPlants"/>
        </authorList>
    </citation>
    <scope>IDENTIFICATION</scope>
</reference>
<evidence type="ECO:0000259" key="2">
    <source>
        <dbReference type="PROSITE" id="PS51746"/>
    </source>
</evidence>
<sequence>MGSCMSKDSKPNPTCTQIRTHKIRYDETLNDEDDDTFADGDGGARVRLQGNSVSASMFTQKGMKGINQDAMTVWENFNGEKGAIFCGVFDGHGPSGHTVARHIRDSLPSMLSSAFRQSQLVNGCNQSDLGLDDEEENDGSSDNTKESYGNTSHQNSVLATWASIFVESFKEMDDELVRGPAIDCFCSGTTAVTVIKQEDHLMLANLGDSRAIMCTRGDRNELVPDQLTVDLKPGLPGECERITQCKGRVHASPDEPDVQRLWLPEHDGMGLAMSRAFGDFCLKRCGLIAVPEVTYRKLTDRDEFVVLASDGVWDVLSNTEVMQIVASATKRALAAKLLVEKAVRAWRYRYPGSKTDDCAAICLFLKKPSPRPSKTTPENRNSWTMDSWHTCRTMEVAGETSNRSPVADSKEEYTALQGDTRVNSILSVPRFSLSWRKTAKEVECVA</sequence>
<dbReference type="Gramene" id="Kaladp0515s0184.4.v1.1">
    <property type="protein sequence ID" value="Kaladp0515s0184.4.v1.1"/>
    <property type="gene ID" value="Kaladp0515s0184.v1.1"/>
</dbReference>
<feature type="region of interest" description="Disordered" evidence="1">
    <location>
        <begin position="126"/>
        <end position="151"/>
    </location>
</feature>
<accession>A0A7N0VBH5</accession>
<dbReference type="SUPFAM" id="SSF81606">
    <property type="entry name" value="PP2C-like"/>
    <property type="match status" value="1"/>
</dbReference>
<dbReference type="PROSITE" id="PS51746">
    <property type="entry name" value="PPM_2"/>
    <property type="match status" value="1"/>
</dbReference>